<dbReference type="Gene3D" id="1.25.40.20">
    <property type="entry name" value="Ankyrin repeat-containing domain"/>
    <property type="match status" value="1"/>
</dbReference>
<dbReference type="EMBL" id="QURR01000014">
    <property type="protein sequence ID" value="RGE44743.1"/>
    <property type="molecule type" value="Genomic_DNA"/>
</dbReference>
<reference evidence="4 5" key="1">
    <citation type="submission" date="2018-08" db="EMBL/GenBank/DDBJ databases">
        <title>Comamonas testosteroni strain SWCO2.</title>
        <authorList>
            <person name="Jiang N."/>
            <person name="Zhang X.Z."/>
        </authorList>
    </citation>
    <scope>NUCLEOTIDE SEQUENCE [LARGE SCALE GENOMIC DNA]</scope>
    <source>
        <strain evidence="4 5">SWCO2</strain>
    </source>
</reference>
<evidence type="ECO:0000256" key="3">
    <source>
        <dbReference type="SAM" id="SignalP"/>
    </source>
</evidence>
<dbReference type="SUPFAM" id="SSF48403">
    <property type="entry name" value="Ankyrin repeat"/>
    <property type="match status" value="1"/>
</dbReference>
<feature type="signal peptide" evidence="3">
    <location>
        <begin position="1"/>
        <end position="26"/>
    </location>
</feature>
<dbReference type="Pfam" id="PF12796">
    <property type="entry name" value="Ank_2"/>
    <property type="match status" value="1"/>
</dbReference>
<evidence type="ECO:0000256" key="1">
    <source>
        <dbReference type="ARBA" id="ARBA00022737"/>
    </source>
</evidence>
<evidence type="ECO:0000313" key="5">
    <source>
        <dbReference type="Proteomes" id="UP000261948"/>
    </source>
</evidence>
<sequence>MMFNHRLQAIAAVVLMLSTTLTLAQAQVFPQAEAFSAAVMNGEIEKVRQFLRQEPRLAASRTSDGWPTFLQQAVTFSPEILALLLANGADPNTRNAEGETLLHLIADPTAIRLLLAAGADMEARDNKGWSPLMSHAPDETTGPDAIYTLLAEGANPNAKGHKGETAASLLPRGSRFEQIKEAMQQSARQHRP</sequence>
<evidence type="ECO:0000313" key="4">
    <source>
        <dbReference type="EMBL" id="RGE44743.1"/>
    </source>
</evidence>
<dbReference type="AlphaFoldDB" id="A0A373FKS5"/>
<dbReference type="InterPro" id="IPR036770">
    <property type="entry name" value="Ankyrin_rpt-contain_sf"/>
</dbReference>
<keyword evidence="3" id="KW-0732">Signal</keyword>
<keyword evidence="5" id="KW-1185">Reference proteome</keyword>
<evidence type="ECO:0000256" key="2">
    <source>
        <dbReference type="ARBA" id="ARBA00023043"/>
    </source>
</evidence>
<dbReference type="InterPro" id="IPR002110">
    <property type="entry name" value="Ankyrin_rpt"/>
</dbReference>
<keyword evidence="2" id="KW-0040">ANK repeat</keyword>
<keyword evidence="1" id="KW-0677">Repeat</keyword>
<gene>
    <name evidence="4" type="ORF">DZC30_12790</name>
</gene>
<dbReference type="OrthoDB" id="8532875at2"/>
<protein>
    <submittedName>
        <fullName evidence="4">Ankyrin repeat domain-containing protein</fullName>
    </submittedName>
</protein>
<proteinExistence type="predicted"/>
<comment type="caution">
    <text evidence="4">The sequence shown here is derived from an EMBL/GenBank/DDBJ whole genome shotgun (WGS) entry which is preliminary data.</text>
</comment>
<dbReference type="InterPro" id="IPR050776">
    <property type="entry name" value="Ank_Repeat/CDKN_Inhibitor"/>
</dbReference>
<dbReference type="Proteomes" id="UP000261948">
    <property type="component" value="Unassembled WGS sequence"/>
</dbReference>
<name>A0A373FKS5_COMTE</name>
<accession>A0A373FKS5</accession>
<feature type="chain" id="PRO_5016994438" evidence="3">
    <location>
        <begin position="27"/>
        <end position="192"/>
    </location>
</feature>
<dbReference type="PANTHER" id="PTHR24201">
    <property type="entry name" value="ANK_REP_REGION DOMAIN-CONTAINING PROTEIN"/>
    <property type="match status" value="1"/>
</dbReference>
<organism evidence="4 5">
    <name type="scientific">Comamonas testosteroni</name>
    <name type="common">Pseudomonas testosteroni</name>
    <dbReference type="NCBI Taxonomy" id="285"/>
    <lineage>
        <taxon>Bacteria</taxon>
        <taxon>Pseudomonadati</taxon>
        <taxon>Pseudomonadota</taxon>
        <taxon>Betaproteobacteria</taxon>
        <taxon>Burkholderiales</taxon>
        <taxon>Comamonadaceae</taxon>
        <taxon>Comamonas</taxon>
    </lineage>
</organism>